<protein>
    <submittedName>
        <fullName evidence="2">Calcineurin B-like protein 3</fullName>
    </submittedName>
</protein>
<feature type="transmembrane region" description="Helical" evidence="1">
    <location>
        <begin position="40"/>
        <end position="58"/>
    </location>
</feature>
<dbReference type="AlphaFoldDB" id="A0A5B6X1I7"/>
<evidence type="ECO:0000313" key="2">
    <source>
        <dbReference type="EMBL" id="KAA3486942.1"/>
    </source>
</evidence>
<name>A0A5B6X1I7_9ROSI</name>
<dbReference type="EMBL" id="SMMG02000001">
    <property type="protein sequence ID" value="KAA3486942.1"/>
    <property type="molecule type" value="Genomic_DNA"/>
</dbReference>
<keyword evidence="1" id="KW-0472">Membrane</keyword>
<evidence type="ECO:0000256" key="1">
    <source>
        <dbReference type="SAM" id="Phobius"/>
    </source>
</evidence>
<keyword evidence="1" id="KW-1133">Transmembrane helix</keyword>
<dbReference type="Proteomes" id="UP000325315">
    <property type="component" value="Unassembled WGS sequence"/>
</dbReference>
<gene>
    <name evidence="2" type="ORF">EPI10_030804</name>
</gene>
<keyword evidence="3" id="KW-1185">Reference proteome</keyword>
<proteinExistence type="predicted"/>
<sequence>MGGQRVSLCDVMKFGCKVEYGWQINESVAVPVRLPSFHSIVKWVVLMGISGFYFLLNCKMGFPDELRLN</sequence>
<evidence type="ECO:0000313" key="3">
    <source>
        <dbReference type="Proteomes" id="UP000325315"/>
    </source>
</evidence>
<reference evidence="3" key="1">
    <citation type="journal article" date="2019" name="Plant Biotechnol. J.">
        <title>Genome sequencing of the Australian wild diploid species Gossypium australe highlights disease resistance and delayed gland morphogenesis.</title>
        <authorList>
            <person name="Cai Y."/>
            <person name="Cai X."/>
            <person name="Wang Q."/>
            <person name="Wang P."/>
            <person name="Zhang Y."/>
            <person name="Cai C."/>
            <person name="Xu Y."/>
            <person name="Wang K."/>
            <person name="Zhou Z."/>
            <person name="Wang C."/>
            <person name="Geng S."/>
            <person name="Li B."/>
            <person name="Dong Q."/>
            <person name="Hou Y."/>
            <person name="Wang H."/>
            <person name="Ai P."/>
            <person name="Liu Z."/>
            <person name="Yi F."/>
            <person name="Sun M."/>
            <person name="An G."/>
            <person name="Cheng J."/>
            <person name="Zhang Y."/>
            <person name="Shi Q."/>
            <person name="Xie Y."/>
            <person name="Shi X."/>
            <person name="Chang Y."/>
            <person name="Huang F."/>
            <person name="Chen Y."/>
            <person name="Hong S."/>
            <person name="Mi L."/>
            <person name="Sun Q."/>
            <person name="Zhang L."/>
            <person name="Zhou B."/>
            <person name="Peng R."/>
            <person name="Zhang X."/>
            <person name="Liu F."/>
        </authorList>
    </citation>
    <scope>NUCLEOTIDE SEQUENCE [LARGE SCALE GENOMIC DNA]</scope>
    <source>
        <strain evidence="3">cv. PA1801</strain>
    </source>
</reference>
<keyword evidence="1" id="KW-0812">Transmembrane</keyword>
<dbReference type="OrthoDB" id="191686at2759"/>
<comment type="caution">
    <text evidence="2">The sequence shown here is derived from an EMBL/GenBank/DDBJ whole genome shotgun (WGS) entry which is preliminary data.</text>
</comment>
<organism evidence="2 3">
    <name type="scientific">Gossypium australe</name>
    <dbReference type="NCBI Taxonomy" id="47621"/>
    <lineage>
        <taxon>Eukaryota</taxon>
        <taxon>Viridiplantae</taxon>
        <taxon>Streptophyta</taxon>
        <taxon>Embryophyta</taxon>
        <taxon>Tracheophyta</taxon>
        <taxon>Spermatophyta</taxon>
        <taxon>Magnoliopsida</taxon>
        <taxon>eudicotyledons</taxon>
        <taxon>Gunneridae</taxon>
        <taxon>Pentapetalae</taxon>
        <taxon>rosids</taxon>
        <taxon>malvids</taxon>
        <taxon>Malvales</taxon>
        <taxon>Malvaceae</taxon>
        <taxon>Malvoideae</taxon>
        <taxon>Gossypium</taxon>
    </lineage>
</organism>
<accession>A0A5B6X1I7</accession>